<reference evidence="4" key="2">
    <citation type="submission" date="2021-04" db="EMBL/GenBank/DDBJ databases">
        <authorList>
            <person name="Gilroy R."/>
        </authorList>
    </citation>
    <scope>NUCLEOTIDE SEQUENCE</scope>
    <source>
        <strain evidence="4">ChiBcec8-14828</strain>
    </source>
</reference>
<keyword evidence="2" id="KW-0067">ATP-binding</keyword>
<dbReference type="Pfam" id="PF19568">
    <property type="entry name" value="Spore_III_AA"/>
    <property type="match status" value="1"/>
</dbReference>
<proteinExistence type="predicted"/>
<protein>
    <submittedName>
        <fullName evidence="4">Flp pilus assembly complex ATPase component TadA</fullName>
    </submittedName>
</protein>
<evidence type="ECO:0000259" key="3">
    <source>
        <dbReference type="SMART" id="SM00382"/>
    </source>
</evidence>
<name>A0A9D2M3L9_9FIRM</name>
<accession>A0A9D2M3L9</accession>
<dbReference type="PANTHER" id="PTHR20953">
    <property type="entry name" value="KINASE-RELATED"/>
    <property type="match status" value="1"/>
</dbReference>
<dbReference type="Proteomes" id="UP000824209">
    <property type="component" value="Unassembled WGS sequence"/>
</dbReference>
<keyword evidence="1" id="KW-0547">Nucleotide-binding</keyword>
<dbReference type="InterPro" id="IPR003593">
    <property type="entry name" value="AAA+_ATPase"/>
</dbReference>
<dbReference type="SMART" id="SM00382">
    <property type="entry name" value="AAA"/>
    <property type="match status" value="1"/>
</dbReference>
<comment type="caution">
    <text evidence="4">The sequence shown here is derived from an EMBL/GenBank/DDBJ whole genome shotgun (WGS) entry which is preliminary data.</text>
</comment>
<evidence type="ECO:0000256" key="1">
    <source>
        <dbReference type="ARBA" id="ARBA00022741"/>
    </source>
</evidence>
<organism evidence="4 5">
    <name type="scientific">Candidatus Ruthenibacterium avium</name>
    <dbReference type="NCBI Taxonomy" id="2838751"/>
    <lineage>
        <taxon>Bacteria</taxon>
        <taxon>Bacillati</taxon>
        <taxon>Bacillota</taxon>
        <taxon>Clostridia</taxon>
        <taxon>Eubacteriales</taxon>
        <taxon>Oscillospiraceae</taxon>
        <taxon>Ruthenibacterium</taxon>
    </lineage>
</organism>
<dbReference type="InterPro" id="IPR045735">
    <property type="entry name" value="Spore_III_AA_AAA+_ATPase"/>
</dbReference>
<gene>
    <name evidence="4" type="primary">tadA</name>
    <name evidence="4" type="ORF">H9943_07410</name>
</gene>
<sequence length="299" mass="32425">MAQAFYQAVSSLPCELASLLSGLPPQQVQEITEIRLRALAPVVLHQACGRAFLSREGKLTQMVCGAFCMTQAGMQECFHALCGYSVHSMQEQINQGYVPVKGGHRAGVCGTVQRLSDGSYAVQEIASINLRIARDVTCEIPPWLAQPPREGILIAGQPSSGKTTLLRSLVRQWAMQCCVSVVDERQELFPTVQNRPLDCDIFSGYPKHIGMQHALRAFAPHVLVCDEIGGQEDAEAVCRAVNAGVCVVATVHADCLKELCTRPTVRMLVQTGAFSKAVFLKGRASPGQVRQVYDLDADG</sequence>
<dbReference type="EMBL" id="DWYA01000060">
    <property type="protein sequence ID" value="HJB40209.1"/>
    <property type="molecule type" value="Genomic_DNA"/>
</dbReference>
<dbReference type="PANTHER" id="PTHR20953:SF3">
    <property type="entry name" value="P-LOOP CONTAINING NUCLEOSIDE TRIPHOSPHATE HYDROLASES SUPERFAMILY PROTEIN"/>
    <property type="match status" value="1"/>
</dbReference>
<feature type="domain" description="AAA+ ATPase" evidence="3">
    <location>
        <begin position="148"/>
        <end position="283"/>
    </location>
</feature>
<dbReference type="InterPro" id="IPR027417">
    <property type="entry name" value="P-loop_NTPase"/>
</dbReference>
<dbReference type="SUPFAM" id="SSF52540">
    <property type="entry name" value="P-loop containing nucleoside triphosphate hydrolases"/>
    <property type="match status" value="1"/>
</dbReference>
<reference evidence="4" key="1">
    <citation type="journal article" date="2021" name="PeerJ">
        <title>Extensive microbial diversity within the chicken gut microbiome revealed by metagenomics and culture.</title>
        <authorList>
            <person name="Gilroy R."/>
            <person name="Ravi A."/>
            <person name="Getino M."/>
            <person name="Pursley I."/>
            <person name="Horton D.L."/>
            <person name="Alikhan N.F."/>
            <person name="Baker D."/>
            <person name="Gharbi K."/>
            <person name="Hall N."/>
            <person name="Watson M."/>
            <person name="Adriaenssens E.M."/>
            <person name="Foster-Nyarko E."/>
            <person name="Jarju S."/>
            <person name="Secka A."/>
            <person name="Antonio M."/>
            <person name="Oren A."/>
            <person name="Chaudhuri R.R."/>
            <person name="La Ragione R."/>
            <person name="Hildebrand F."/>
            <person name="Pallen M.J."/>
        </authorList>
    </citation>
    <scope>NUCLEOTIDE SEQUENCE</scope>
    <source>
        <strain evidence="4">ChiBcec8-14828</strain>
    </source>
</reference>
<evidence type="ECO:0000313" key="4">
    <source>
        <dbReference type="EMBL" id="HJB40209.1"/>
    </source>
</evidence>
<dbReference type="Gene3D" id="3.40.50.300">
    <property type="entry name" value="P-loop containing nucleotide triphosphate hydrolases"/>
    <property type="match status" value="1"/>
</dbReference>
<evidence type="ECO:0000313" key="5">
    <source>
        <dbReference type="Proteomes" id="UP000824209"/>
    </source>
</evidence>
<evidence type="ECO:0000256" key="2">
    <source>
        <dbReference type="ARBA" id="ARBA00022840"/>
    </source>
</evidence>
<dbReference type="GO" id="GO:0005524">
    <property type="term" value="F:ATP binding"/>
    <property type="evidence" value="ECO:0007669"/>
    <property type="project" value="UniProtKB-KW"/>
</dbReference>
<dbReference type="AlphaFoldDB" id="A0A9D2M3L9"/>